<name>A0ABW1F5Z1_9ACTN</name>
<dbReference type="RefSeq" id="WP_313763552.1">
    <property type="nucleotide sequence ID" value="NZ_BAAAVH010000113.1"/>
</dbReference>
<proteinExistence type="predicted"/>
<dbReference type="Proteomes" id="UP001596067">
    <property type="component" value="Unassembled WGS sequence"/>
</dbReference>
<reference evidence="2" key="1">
    <citation type="journal article" date="2019" name="Int. J. Syst. Evol. Microbiol.">
        <title>The Global Catalogue of Microorganisms (GCM) 10K type strain sequencing project: providing services to taxonomists for standard genome sequencing and annotation.</title>
        <authorList>
            <consortium name="The Broad Institute Genomics Platform"/>
            <consortium name="The Broad Institute Genome Sequencing Center for Infectious Disease"/>
            <person name="Wu L."/>
            <person name="Ma J."/>
        </authorList>
    </citation>
    <scope>NUCLEOTIDE SEQUENCE [LARGE SCALE GENOMIC DNA]</scope>
    <source>
        <strain evidence="2">CGMCC 4.1469</strain>
    </source>
</reference>
<organism evidence="1 2">
    <name type="scientific">Kitasatospora aburaviensis</name>
    <dbReference type="NCBI Taxonomy" id="67265"/>
    <lineage>
        <taxon>Bacteria</taxon>
        <taxon>Bacillati</taxon>
        <taxon>Actinomycetota</taxon>
        <taxon>Actinomycetes</taxon>
        <taxon>Kitasatosporales</taxon>
        <taxon>Streptomycetaceae</taxon>
        <taxon>Kitasatospora</taxon>
    </lineage>
</organism>
<accession>A0ABW1F5Z1</accession>
<protein>
    <submittedName>
        <fullName evidence="1">Uncharacterized protein</fullName>
    </submittedName>
</protein>
<gene>
    <name evidence="1" type="ORF">ACFP0N_26560</name>
</gene>
<keyword evidence="2" id="KW-1185">Reference proteome</keyword>
<evidence type="ECO:0000313" key="1">
    <source>
        <dbReference type="EMBL" id="MFC5888534.1"/>
    </source>
</evidence>
<dbReference type="EMBL" id="JBHSOD010000041">
    <property type="protein sequence ID" value="MFC5888534.1"/>
    <property type="molecule type" value="Genomic_DNA"/>
</dbReference>
<sequence>MRIQRVPDIPHDELVIVVRKPGREPVVLLNARLVTEAQAAQFGRRIANGLDGGGGHGV</sequence>
<evidence type="ECO:0000313" key="2">
    <source>
        <dbReference type="Proteomes" id="UP001596067"/>
    </source>
</evidence>
<comment type="caution">
    <text evidence="1">The sequence shown here is derived from an EMBL/GenBank/DDBJ whole genome shotgun (WGS) entry which is preliminary data.</text>
</comment>